<gene>
    <name evidence="1" type="ORF">ACFQL7_27240</name>
</gene>
<evidence type="ECO:0000313" key="2">
    <source>
        <dbReference type="Proteomes" id="UP001596417"/>
    </source>
</evidence>
<dbReference type="GeneID" id="76202644"/>
<organism evidence="1 2">
    <name type="scientific">Halocatena marina</name>
    <dbReference type="NCBI Taxonomy" id="2934937"/>
    <lineage>
        <taxon>Archaea</taxon>
        <taxon>Methanobacteriati</taxon>
        <taxon>Methanobacteriota</taxon>
        <taxon>Stenosarchaea group</taxon>
        <taxon>Halobacteria</taxon>
        <taxon>Halobacteriales</taxon>
        <taxon>Natronomonadaceae</taxon>
        <taxon>Halocatena</taxon>
    </lineage>
</organism>
<protein>
    <submittedName>
        <fullName evidence="1">Uncharacterized protein</fullName>
    </submittedName>
</protein>
<dbReference type="AlphaFoldDB" id="A0ABD5YXJ7"/>
<accession>A0ABD5YXJ7</accession>
<proteinExistence type="predicted"/>
<reference evidence="1 2" key="1">
    <citation type="journal article" date="2019" name="Int. J. Syst. Evol. Microbiol.">
        <title>The Global Catalogue of Microorganisms (GCM) 10K type strain sequencing project: providing services to taxonomists for standard genome sequencing and annotation.</title>
        <authorList>
            <consortium name="The Broad Institute Genomics Platform"/>
            <consortium name="The Broad Institute Genome Sequencing Center for Infectious Disease"/>
            <person name="Wu L."/>
            <person name="Ma J."/>
        </authorList>
    </citation>
    <scope>NUCLEOTIDE SEQUENCE [LARGE SCALE GENOMIC DNA]</scope>
    <source>
        <strain evidence="1 2">RDMS1</strain>
    </source>
</reference>
<keyword evidence="2" id="KW-1185">Reference proteome</keyword>
<dbReference type="EMBL" id="JBHTAX010000006">
    <property type="protein sequence ID" value="MFC7193107.1"/>
    <property type="molecule type" value="Genomic_DNA"/>
</dbReference>
<dbReference type="Proteomes" id="UP001596417">
    <property type="component" value="Unassembled WGS sequence"/>
</dbReference>
<evidence type="ECO:0000313" key="1">
    <source>
        <dbReference type="EMBL" id="MFC7193107.1"/>
    </source>
</evidence>
<sequence>MEPAAFAIGERVYDREDDEIEPTVSVSTGFDRVLLRDARMVNRAKQKTLVSFGRDEVYTCEDSEQKFPLTQVQIRADWTVCGSCLAATERLTE</sequence>
<comment type="caution">
    <text evidence="1">The sequence shown here is derived from an EMBL/GenBank/DDBJ whole genome shotgun (WGS) entry which is preliminary data.</text>
</comment>
<dbReference type="RefSeq" id="WP_264556810.1">
    <property type="nucleotide sequence ID" value="NZ_CP109982.1"/>
</dbReference>
<name>A0ABD5YXJ7_9EURY</name>